<keyword evidence="2" id="KW-1185">Reference proteome</keyword>
<accession>A0A2L1IWD5</accession>
<dbReference type="EMBL" id="MG757154">
    <property type="protein sequence ID" value="AVD99497.1"/>
    <property type="molecule type" value="Genomic_DNA"/>
</dbReference>
<proteinExistence type="predicted"/>
<gene>
    <name evidence="1" type="ORF">SEA_BING_75</name>
</gene>
<evidence type="ECO:0000313" key="1">
    <source>
        <dbReference type="EMBL" id="AVD99497.1"/>
    </source>
</evidence>
<sequence length="142" mass="16276">MDATPSVFWRRSYRVQAVRITKDNILEIAEHLGLDYSEEPNQFGEDKTTPVPHITSVRKGYGFIGDWVVVYSNDDFKFFPDKEFAERFRTHSEQLAADEKYAKVFQIVVAALQIQAQASFHGDTDGMDLVAIETTKKLLEEL</sequence>
<dbReference type="Proteomes" id="UP000241360">
    <property type="component" value="Segment"/>
</dbReference>
<organism evidence="1 2">
    <name type="scientific">Streptomyces phage Bing</name>
    <dbReference type="NCBI Taxonomy" id="2079427"/>
    <lineage>
        <taxon>Viruses</taxon>
        <taxon>Duplodnaviria</taxon>
        <taxon>Heunggongvirae</taxon>
        <taxon>Uroviricota</taxon>
        <taxon>Caudoviricetes</taxon>
        <taxon>Bingvirus</taxon>
        <taxon>Bingvirus bing</taxon>
    </lineage>
</organism>
<reference evidence="2" key="1">
    <citation type="submission" date="2018-01" db="EMBL/GenBank/DDBJ databases">
        <authorList>
            <person name="Wardenburg K.E."/>
            <person name="Rana S."/>
            <person name="Felix E."/>
            <person name="Puentes R.J."/>
            <person name="Shaffer C.D."/>
            <person name="Weston-Hafer K.A."/>
            <person name="Russell D.A."/>
            <person name="Pope W.H."/>
            <person name="Jacobs-Sera D."/>
            <person name="Hendrix R.W."/>
            <person name="Hatfull G.F."/>
        </authorList>
    </citation>
    <scope>NUCLEOTIDE SEQUENCE [LARGE SCALE GENOMIC DNA]</scope>
</reference>
<name>A0A2L1IWD5_9CAUD</name>
<protein>
    <submittedName>
        <fullName evidence="1">Uncharacterized protein</fullName>
    </submittedName>
</protein>
<evidence type="ECO:0000313" key="2">
    <source>
        <dbReference type="Proteomes" id="UP000241360"/>
    </source>
</evidence>